<evidence type="ECO:0000256" key="3">
    <source>
        <dbReference type="ARBA" id="ARBA00022729"/>
    </source>
</evidence>
<dbReference type="RefSeq" id="WP_207293279.1">
    <property type="nucleotide sequence ID" value="NZ_CP071383.1"/>
</dbReference>
<dbReference type="Gene3D" id="2.60.40.1090">
    <property type="entry name" value="Fimbrial-type adhesion domain"/>
    <property type="match status" value="1"/>
</dbReference>
<dbReference type="EMBL" id="CP076838">
    <property type="protein sequence ID" value="QWW78423.1"/>
    <property type="molecule type" value="Genomic_DNA"/>
</dbReference>
<feature type="domain" description="Fimbrial-type adhesion" evidence="6">
    <location>
        <begin position="192"/>
        <end position="328"/>
    </location>
</feature>
<organism evidence="8 9">
    <name type="scientific">Leclercia pneumoniae</name>
    <dbReference type="NCBI Taxonomy" id="2815358"/>
    <lineage>
        <taxon>Bacteria</taxon>
        <taxon>Pseudomonadati</taxon>
        <taxon>Pseudomonadota</taxon>
        <taxon>Gammaproteobacteria</taxon>
        <taxon>Enterobacterales</taxon>
        <taxon>Enterobacteriaceae</taxon>
        <taxon>Leclercia</taxon>
    </lineage>
</organism>
<dbReference type="SUPFAM" id="SSF49401">
    <property type="entry name" value="Bacterial adhesins"/>
    <property type="match status" value="1"/>
</dbReference>
<gene>
    <name evidence="8" type="ORF">KQ929_14260</name>
</gene>
<keyword evidence="4" id="KW-0281">Fimbrium</keyword>
<evidence type="ECO:0000313" key="9">
    <source>
        <dbReference type="Proteomes" id="UP000683497"/>
    </source>
</evidence>
<feature type="domain" description="MrkD-like receptor binding" evidence="7">
    <location>
        <begin position="36"/>
        <end position="162"/>
    </location>
</feature>
<evidence type="ECO:0000256" key="1">
    <source>
        <dbReference type="ARBA" id="ARBA00004561"/>
    </source>
</evidence>
<feature type="chain" id="PRO_5047152727" evidence="5">
    <location>
        <begin position="26"/>
        <end position="329"/>
    </location>
</feature>
<evidence type="ECO:0000256" key="5">
    <source>
        <dbReference type="SAM" id="SignalP"/>
    </source>
</evidence>
<evidence type="ECO:0000259" key="6">
    <source>
        <dbReference type="Pfam" id="PF00419"/>
    </source>
</evidence>
<evidence type="ECO:0000256" key="4">
    <source>
        <dbReference type="ARBA" id="ARBA00023263"/>
    </source>
</evidence>
<evidence type="ECO:0000256" key="2">
    <source>
        <dbReference type="ARBA" id="ARBA00006671"/>
    </source>
</evidence>
<accession>A0ABX8JTR2</accession>
<keyword evidence="3 5" id="KW-0732">Signal</keyword>
<dbReference type="PANTHER" id="PTHR33420">
    <property type="entry name" value="FIMBRIAL SUBUNIT ELFA-RELATED"/>
    <property type="match status" value="1"/>
</dbReference>
<reference evidence="8 9" key="1">
    <citation type="submission" date="2021-06" db="EMBL/GenBank/DDBJ databases">
        <title>Leclercia pneumoniae sp. nov.</title>
        <authorList>
            <person name="Hoenemann M."/>
            <person name="Viehweger A."/>
            <person name="Dietze N."/>
        </authorList>
    </citation>
    <scope>NUCLEOTIDE SEQUENCE [LARGE SCALE GENOMIC DNA]</scope>
    <source>
        <strain evidence="9">49125</strain>
    </source>
</reference>
<dbReference type="InterPro" id="IPR008966">
    <property type="entry name" value="Adhesion_dom_sf"/>
</dbReference>
<feature type="signal peptide" evidence="5">
    <location>
        <begin position="1"/>
        <end position="25"/>
    </location>
</feature>
<keyword evidence="9" id="KW-1185">Reference proteome</keyword>
<protein>
    <submittedName>
        <fullName evidence="8">Fimbrial protein</fullName>
    </submittedName>
</protein>
<evidence type="ECO:0000259" key="7">
    <source>
        <dbReference type="Pfam" id="PF22003"/>
    </source>
</evidence>
<dbReference type="InterPro" id="IPR054160">
    <property type="entry name" value="MrkD_recept-bd"/>
</dbReference>
<dbReference type="InterPro" id="IPR050263">
    <property type="entry name" value="Bact_Fimbrial_Adh_Pro"/>
</dbReference>
<comment type="similarity">
    <text evidence="2">Belongs to the fimbrial protein family.</text>
</comment>
<evidence type="ECO:0000313" key="8">
    <source>
        <dbReference type="EMBL" id="QWW78423.1"/>
    </source>
</evidence>
<dbReference type="Gene3D" id="2.60.40.3310">
    <property type="match status" value="1"/>
</dbReference>
<proteinExistence type="inferred from homology"/>
<dbReference type="Proteomes" id="UP000683497">
    <property type="component" value="Chromosome"/>
</dbReference>
<dbReference type="InterPro" id="IPR000259">
    <property type="entry name" value="Adhesion_dom_fimbrial"/>
</dbReference>
<comment type="subcellular location">
    <subcellularLocation>
        <location evidence="1">Fimbrium</location>
    </subcellularLocation>
</comment>
<sequence length="329" mass="34424">MQLVKQCLLLLVLVTGALIMPHAKAACLSSDMPKQINISSISVPTTLPVGSTIPGTDQSVHIAGHCDNGLEGGMEIVACYYGTGSEISGMAGVYESGVEGIGVALVNDKGQRITGAGGVYCDSRSTPISYVSTDGNASFDFNLSLQLIKTSMKVVSGTLQQSQTKFGLGVYGHDGIGSPNSIAYAGNVNLNIVTCSVSPKNLTVNLGDFPISDFTGVGTLSTPAKTFNATVNCTSTVQPEIKITSANGYEPGLDGVLKLTPENGMATGVGVRMLFDDHIATFNQYVPTQGEAIENQTLDIPFQVRYIQTRDEVTPGPANTVATITLAYR</sequence>
<name>A0ABX8JTR2_9ENTR</name>
<dbReference type="PANTHER" id="PTHR33420:SF3">
    <property type="entry name" value="FIMBRIAL SUBUNIT ELFA"/>
    <property type="match status" value="1"/>
</dbReference>
<dbReference type="Pfam" id="PF00419">
    <property type="entry name" value="Fimbrial"/>
    <property type="match status" value="1"/>
</dbReference>
<dbReference type="Pfam" id="PF22003">
    <property type="entry name" value="MrkDrd"/>
    <property type="match status" value="1"/>
</dbReference>
<dbReference type="InterPro" id="IPR036937">
    <property type="entry name" value="Adhesion_dom_fimbrial_sf"/>
</dbReference>